<accession>B3QYK8</accession>
<dbReference type="OrthoDB" id="9810735at2"/>
<dbReference type="GO" id="GO:0006605">
    <property type="term" value="P:protein targeting"/>
    <property type="evidence" value="ECO:0007669"/>
    <property type="project" value="UniProtKB-UniRule"/>
</dbReference>
<keyword evidence="6 9" id="KW-1133">Transmembrane helix</keyword>
<dbReference type="NCBIfam" id="TIGR00964">
    <property type="entry name" value="secE_bact"/>
    <property type="match status" value="1"/>
</dbReference>
<keyword evidence="4 9" id="KW-0812">Transmembrane</keyword>
<dbReference type="HOGENOM" id="CLU_113663_8_0_10"/>
<dbReference type="InterPro" id="IPR038379">
    <property type="entry name" value="SecE_sf"/>
</dbReference>
<keyword evidence="3 9" id="KW-1003">Cell membrane</keyword>
<feature type="transmembrane region" description="Helical" evidence="9">
    <location>
        <begin position="33"/>
        <end position="55"/>
    </location>
</feature>
<evidence type="ECO:0000313" key="11">
    <source>
        <dbReference type="Proteomes" id="UP000001208"/>
    </source>
</evidence>
<organism evidence="10 11">
    <name type="scientific">Chloroherpeton thalassium (strain ATCC 35110 / GB-78)</name>
    <dbReference type="NCBI Taxonomy" id="517418"/>
    <lineage>
        <taxon>Bacteria</taxon>
        <taxon>Pseudomonadati</taxon>
        <taxon>Chlorobiota</taxon>
        <taxon>Chlorobiia</taxon>
        <taxon>Chlorobiales</taxon>
        <taxon>Chloroherpetonaceae</taxon>
        <taxon>Chloroherpeton</taxon>
    </lineage>
</organism>
<dbReference type="RefSeq" id="WP_012499720.1">
    <property type="nucleotide sequence ID" value="NC_011026.1"/>
</dbReference>
<protein>
    <recommendedName>
        <fullName evidence="9">Protein translocase subunit SecE</fullName>
    </recommendedName>
</protein>
<dbReference type="STRING" id="517418.Ctha_1172"/>
<keyword evidence="2 9" id="KW-0813">Transport</keyword>
<dbReference type="GO" id="GO:0008320">
    <property type="term" value="F:protein transmembrane transporter activity"/>
    <property type="evidence" value="ECO:0007669"/>
    <property type="project" value="UniProtKB-UniRule"/>
</dbReference>
<dbReference type="GO" id="GO:0005886">
    <property type="term" value="C:plasma membrane"/>
    <property type="evidence" value="ECO:0007669"/>
    <property type="project" value="UniProtKB-SubCell"/>
</dbReference>
<proteinExistence type="inferred from homology"/>
<dbReference type="PANTHER" id="PTHR33910:SF1">
    <property type="entry name" value="PROTEIN TRANSLOCASE SUBUNIT SECE"/>
    <property type="match status" value="1"/>
</dbReference>
<evidence type="ECO:0000256" key="9">
    <source>
        <dbReference type="HAMAP-Rule" id="MF_00422"/>
    </source>
</evidence>
<keyword evidence="8 9" id="KW-0472">Membrane</keyword>
<dbReference type="GO" id="GO:0043952">
    <property type="term" value="P:protein transport by the Sec complex"/>
    <property type="evidence" value="ECO:0007669"/>
    <property type="project" value="UniProtKB-UniRule"/>
</dbReference>
<comment type="subunit">
    <text evidence="9">Component of the Sec protein translocase complex. Heterotrimer consisting of SecY, SecE and SecG subunits. The heterotrimers can form oligomers, although 1 heterotrimer is thought to be able to translocate proteins. Interacts with the ribosome. Interacts with SecDF, and other proteins may be involved. Interacts with SecA.</text>
</comment>
<dbReference type="eggNOG" id="COG0690">
    <property type="taxonomic scope" value="Bacteria"/>
</dbReference>
<evidence type="ECO:0000256" key="5">
    <source>
        <dbReference type="ARBA" id="ARBA00022927"/>
    </source>
</evidence>
<dbReference type="GO" id="GO:0009306">
    <property type="term" value="P:protein secretion"/>
    <property type="evidence" value="ECO:0007669"/>
    <property type="project" value="UniProtKB-UniRule"/>
</dbReference>
<reference evidence="10 11" key="1">
    <citation type="submission" date="2008-06" db="EMBL/GenBank/DDBJ databases">
        <title>Complete sequence of Chloroherpeton thalassium ATCC 35110.</title>
        <authorList>
            <consortium name="US DOE Joint Genome Institute"/>
            <person name="Lucas S."/>
            <person name="Copeland A."/>
            <person name="Lapidus A."/>
            <person name="Glavina del Rio T."/>
            <person name="Dalin E."/>
            <person name="Tice H."/>
            <person name="Bruce D."/>
            <person name="Goodwin L."/>
            <person name="Pitluck S."/>
            <person name="Schmutz J."/>
            <person name="Larimer F."/>
            <person name="Land M."/>
            <person name="Hauser L."/>
            <person name="Kyrpides N."/>
            <person name="Mikhailova N."/>
            <person name="Liu Z."/>
            <person name="Li T."/>
            <person name="Zhao F."/>
            <person name="Overmann J."/>
            <person name="Bryant D.A."/>
            <person name="Richardson P."/>
        </authorList>
    </citation>
    <scope>NUCLEOTIDE SEQUENCE [LARGE SCALE GENOMIC DNA]</scope>
    <source>
        <strain evidence="11">ATCC 35110 / GB-78</strain>
    </source>
</reference>
<sequence>MDNITGKVVKYYSDVVTEMRKVTWPSQEELKDATIVVLSVSGILAVFTFSVDWIINAVIKQFLN</sequence>
<keyword evidence="7 9" id="KW-0811">Translocation</keyword>
<dbReference type="PANTHER" id="PTHR33910">
    <property type="entry name" value="PROTEIN TRANSLOCASE SUBUNIT SECE"/>
    <property type="match status" value="1"/>
</dbReference>
<name>B3QYK8_CHLT3</name>
<evidence type="ECO:0000313" key="10">
    <source>
        <dbReference type="EMBL" id="ACF13636.1"/>
    </source>
</evidence>
<gene>
    <name evidence="9" type="primary">secE</name>
    <name evidence="10" type="ordered locus">Ctha_1172</name>
</gene>
<dbReference type="HAMAP" id="MF_00422">
    <property type="entry name" value="SecE"/>
    <property type="match status" value="1"/>
</dbReference>
<evidence type="ECO:0000256" key="3">
    <source>
        <dbReference type="ARBA" id="ARBA00022475"/>
    </source>
</evidence>
<keyword evidence="9" id="KW-0997">Cell inner membrane</keyword>
<dbReference type="InterPro" id="IPR001901">
    <property type="entry name" value="Translocase_SecE/Sec61-g"/>
</dbReference>
<comment type="function">
    <text evidence="9">Essential subunit of the Sec protein translocation channel SecYEG. Clamps together the 2 halves of SecY. May contact the channel plug during translocation.</text>
</comment>
<dbReference type="KEGG" id="cts:Ctha_1172"/>
<dbReference type="InterPro" id="IPR005807">
    <property type="entry name" value="SecE_bac"/>
</dbReference>
<evidence type="ECO:0000256" key="4">
    <source>
        <dbReference type="ARBA" id="ARBA00022692"/>
    </source>
</evidence>
<evidence type="ECO:0000256" key="1">
    <source>
        <dbReference type="ARBA" id="ARBA00004370"/>
    </source>
</evidence>
<dbReference type="EMBL" id="CP001100">
    <property type="protein sequence ID" value="ACF13636.1"/>
    <property type="molecule type" value="Genomic_DNA"/>
</dbReference>
<comment type="subcellular location">
    <subcellularLocation>
        <location evidence="9">Cell inner membrane</location>
        <topology evidence="9">Single-pass membrane protein</topology>
    </subcellularLocation>
    <subcellularLocation>
        <location evidence="1">Membrane</location>
    </subcellularLocation>
</comment>
<dbReference type="Gene3D" id="1.20.5.1030">
    <property type="entry name" value="Preprotein translocase secy subunit"/>
    <property type="match status" value="1"/>
</dbReference>
<evidence type="ECO:0000256" key="8">
    <source>
        <dbReference type="ARBA" id="ARBA00023136"/>
    </source>
</evidence>
<dbReference type="Proteomes" id="UP000001208">
    <property type="component" value="Chromosome"/>
</dbReference>
<dbReference type="Pfam" id="PF00584">
    <property type="entry name" value="SecE"/>
    <property type="match status" value="1"/>
</dbReference>
<comment type="similarity">
    <text evidence="9">Belongs to the SecE/SEC61-gamma family.</text>
</comment>
<keyword evidence="11" id="KW-1185">Reference proteome</keyword>
<evidence type="ECO:0000256" key="2">
    <source>
        <dbReference type="ARBA" id="ARBA00022448"/>
    </source>
</evidence>
<dbReference type="AlphaFoldDB" id="B3QYK8"/>
<evidence type="ECO:0000256" key="6">
    <source>
        <dbReference type="ARBA" id="ARBA00022989"/>
    </source>
</evidence>
<keyword evidence="5 9" id="KW-0653">Protein transport</keyword>
<evidence type="ECO:0000256" key="7">
    <source>
        <dbReference type="ARBA" id="ARBA00023010"/>
    </source>
</evidence>
<dbReference type="PROSITE" id="PS01067">
    <property type="entry name" value="SECE_SEC61G"/>
    <property type="match status" value="1"/>
</dbReference>
<dbReference type="GO" id="GO:0065002">
    <property type="term" value="P:intracellular protein transmembrane transport"/>
    <property type="evidence" value="ECO:0007669"/>
    <property type="project" value="UniProtKB-UniRule"/>
</dbReference>